<reference evidence="4" key="2">
    <citation type="submission" date="2025-08" db="UniProtKB">
        <authorList>
            <consortium name="Ensembl"/>
        </authorList>
    </citation>
    <scope>IDENTIFICATION</scope>
</reference>
<sequence length="505" mass="59141">MGPLLYLGGSVLLLMLWIKVKGLDYVIVHQRWIFVCLFLLPLSVIFDVYYFVRAWIIFKMCSAPKLHDQRVRDIQRQVREWGKEGSKTYMCTGRPGWLTVSLRVGKYKKTHKNIMINMMDILEVDTKRQVVRVEPLANMGQVTALLTSIGWTLPVLPELDDLTVGTLSILQSVWIISLEVILEGHHLVSRNRCEENSDLFHAVPWSCGTLGFLVAAEIKIVPAKAWVKLRYEPVRGLENICKRFTEASENKQNAFVEGLQYARDMAVIMTGTMTDHAEPDKINRIGLYFKPWFFKHVENYLKEDHTGVEYIPLRQYYHRHTRSIFWELQDIIPFGNNPVFRWLFGWMVPPKISLLKLTQGETIRRLYEQHHVVQDMLIPIKHLQSAITCFHQDIHVYPLWLCPFLLPPGRGMVHPKSQEEELYVDIGAYGEPKVKHFEAKASTRQLEKFVRDKHGFQMLYADVYMDREEFWEMFDGQLYHRLRGELGCKEAFPEVYDKICKSARH</sequence>
<dbReference type="GO" id="GO:0000246">
    <property type="term" value="F:Delta24(24-1) sterol reductase activity"/>
    <property type="evidence" value="ECO:0007669"/>
    <property type="project" value="TreeGrafter"/>
</dbReference>
<organism evidence="4 5">
    <name type="scientific">Echeneis naucrates</name>
    <name type="common">Live sharksucker</name>
    <dbReference type="NCBI Taxonomy" id="173247"/>
    <lineage>
        <taxon>Eukaryota</taxon>
        <taxon>Metazoa</taxon>
        <taxon>Chordata</taxon>
        <taxon>Craniata</taxon>
        <taxon>Vertebrata</taxon>
        <taxon>Euteleostomi</taxon>
        <taxon>Actinopterygii</taxon>
        <taxon>Neopterygii</taxon>
        <taxon>Teleostei</taxon>
        <taxon>Neoteleostei</taxon>
        <taxon>Acanthomorphata</taxon>
        <taxon>Carangaria</taxon>
        <taxon>Carangiformes</taxon>
        <taxon>Echeneidae</taxon>
        <taxon>Echeneis</taxon>
    </lineage>
</organism>
<evidence type="ECO:0000256" key="3">
    <source>
        <dbReference type="SAM" id="Phobius"/>
    </source>
</evidence>
<dbReference type="Proteomes" id="UP000472264">
    <property type="component" value="Chromosome 4"/>
</dbReference>
<dbReference type="GO" id="GO:0005737">
    <property type="term" value="C:cytoplasm"/>
    <property type="evidence" value="ECO:0007669"/>
    <property type="project" value="TreeGrafter"/>
</dbReference>
<keyword evidence="2" id="KW-0560">Oxidoreductase</keyword>
<dbReference type="InterPro" id="IPR036318">
    <property type="entry name" value="FAD-bd_PCMH-like_sf"/>
</dbReference>
<dbReference type="Ensembl" id="ENSENLT00000036435.1">
    <property type="protein sequence ID" value="ENSENLP00000035479.1"/>
    <property type="gene ID" value="ENSENLG00000015498.1"/>
</dbReference>
<evidence type="ECO:0000313" key="5">
    <source>
        <dbReference type="Proteomes" id="UP000472264"/>
    </source>
</evidence>
<dbReference type="GO" id="GO:0016020">
    <property type="term" value="C:membrane"/>
    <property type="evidence" value="ECO:0007669"/>
    <property type="project" value="TreeGrafter"/>
</dbReference>
<dbReference type="PANTHER" id="PTHR10801">
    <property type="entry name" value="24-DEHYDROCHOLESTEROL REDUCTASE"/>
    <property type="match status" value="1"/>
</dbReference>
<dbReference type="SUPFAM" id="SSF56176">
    <property type="entry name" value="FAD-binding/transporter-associated domain-like"/>
    <property type="match status" value="1"/>
</dbReference>
<evidence type="ECO:0000256" key="1">
    <source>
        <dbReference type="ARBA" id="ARBA00001974"/>
    </source>
</evidence>
<evidence type="ECO:0000256" key="2">
    <source>
        <dbReference type="ARBA" id="ARBA00023002"/>
    </source>
</evidence>
<name>A0A665VUD5_ECHNA</name>
<keyword evidence="5" id="KW-1185">Reference proteome</keyword>
<reference evidence="4" key="3">
    <citation type="submission" date="2025-09" db="UniProtKB">
        <authorList>
            <consortium name="Ensembl"/>
        </authorList>
    </citation>
    <scope>IDENTIFICATION</scope>
</reference>
<accession>A0A665VUD5</accession>
<dbReference type="GO" id="GO:0050660">
    <property type="term" value="F:flavin adenine dinucleotide binding"/>
    <property type="evidence" value="ECO:0007669"/>
    <property type="project" value="InterPro"/>
</dbReference>
<proteinExistence type="predicted"/>
<keyword evidence="3" id="KW-0812">Transmembrane</keyword>
<keyword evidence="3" id="KW-0472">Membrane</keyword>
<protein>
    <submittedName>
        <fullName evidence="4">24-dehydrocholesterol reductase</fullName>
    </submittedName>
</protein>
<dbReference type="Gene3D" id="3.30.465.10">
    <property type="match status" value="1"/>
</dbReference>
<dbReference type="AlphaFoldDB" id="A0A665VUD5"/>
<dbReference type="PANTHER" id="PTHR10801:SF0">
    <property type="entry name" value="DELTA(24)-STEROL REDUCTASE"/>
    <property type="match status" value="1"/>
</dbReference>
<dbReference type="InterPro" id="IPR040165">
    <property type="entry name" value="Diminuto-like"/>
</dbReference>
<keyword evidence="3" id="KW-1133">Transmembrane helix</keyword>
<gene>
    <name evidence="4" type="primary">dhcr24</name>
</gene>
<evidence type="ECO:0000313" key="4">
    <source>
        <dbReference type="Ensembl" id="ENSENLP00000035479.1"/>
    </source>
</evidence>
<feature type="transmembrane region" description="Helical" evidence="3">
    <location>
        <begin position="32"/>
        <end position="52"/>
    </location>
</feature>
<comment type="cofactor">
    <cofactor evidence="1">
        <name>FAD</name>
        <dbReference type="ChEBI" id="CHEBI:57692"/>
    </cofactor>
</comment>
<dbReference type="InterPro" id="IPR016169">
    <property type="entry name" value="FAD-bd_PCMH_sub2"/>
</dbReference>
<dbReference type="GO" id="GO:0008202">
    <property type="term" value="P:steroid metabolic process"/>
    <property type="evidence" value="ECO:0007669"/>
    <property type="project" value="TreeGrafter"/>
</dbReference>
<reference evidence="4" key="1">
    <citation type="submission" date="2021-04" db="EMBL/GenBank/DDBJ databases">
        <authorList>
            <consortium name="Wellcome Sanger Institute Data Sharing"/>
        </authorList>
    </citation>
    <scope>NUCLEOTIDE SEQUENCE [LARGE SCALE GENOMIC DNA]</scope>
</reference>